<evidence type="ECO:0000256" key="4">
    <source>
        <dbReference type="ARBA" id="ARBA00022825"/>
    </source>
</evidence>
<dbReference type="RefSeq" id="WP_264137921.1">
    <property type="nucleotide sequence ID" value="NZ_JAOYOD010000001.1"/>
</dbReference>
<dbReference type="PROSITE" id="PS00137">
    <property type="entry name" value="SUBTILASE_HIS"/>
    <property type="match status" value="1"/>
</dbReference>
<evidence type="ECO:0000256" key="1">
    <source>
        <dbReference type="ARBA" id="ARBA00011073"/>
    </source>
</evidence>
<dbReference type="InterPro" id="IPR036852">
    <property type="entry name" value="Peptidase_S8/S53_dom_sf"/>
</dbReference>
<dbReference type="Gene3D" id="3.40.50.200">
    <property type="entry name" value="Peptidase S8/S53 domain"/>
    <property type="match status" value="2"/>
</dbReference>
<keyword evidence="6" id="KW-0732">Signal</keyword>
<gene>
    <name evidence="8" type="ORF">N7U62_10500</name>
</gene>
<feature type="domain" description="Peptidase S8/S53" evidence="7">
    <location>
        <begin position="217"/>
        <end position="474"/>
    </location>
</feature>
<dbReference type="PANTHER" id="PTHR43399">
    <property type="entry name" value="SUBTILISIN-RELATED"/>
    <property type="match status" value="1"/>
</dbReference>
<feature type="active site" description="Charge relay system" evidence="5">
    <location>
        <position position="272"/>
    </location>
</feature>
<keyword evidence="9" id="KW-1185">Reference proteome</keyword>
<dbReference type="Proteomes" id="UP001300692">
    <property type="component" value="Unassembled WGS sequence"/>
</dbReference>
<evidence type="ECO:0000256" key="5">
    <source>
        <dbReference type="PROSITE-ProRule" id="PRU01240"/>
    </source>
</evidence>
<dbReference type="EMBL" id="JAOYOD010000001">
    <property type="protein sequence ID" value="MCV9387094.1"/>
    <property type="molecule type" value="Genomic_DNA"/>
</dbReference>
<dbReference type="CDD" id="cd07483">
    <property type="entry name" value="Peptidases_S8_Subtilisin_Novo-like"/>
    <property type="match status" value="1"/>
</dbReference>
<dbReference type="InterPro" id="IPR023828">
    <property type="entry name" value="Peptidase_S8_Ser-AS"/>
</dbReference>
<feature type="active site" description="Charge relay system" evidence="5">
    <location>
        <position position="72"/>
    </location>
</feature>
<dbReference type="InterPro" id="IPR034080">
    <property type="entry name" value="Protease_P7-like_dom"/>
</dbReference>
<reference evidence="8 9" key="1">
    <citation type="submission" date="2022-10" db="EMBL/GenBank/DDBJ databases">
        <title>Comparative genomics and taxonomic characterization of three novel marine species of genus Reichenbachiella exhibiting antioxidant and polysaccharide degradation activities.</title>
        <authorList>
            <person name="Muhammad N."/>
            <person name="Lee Y.-J."/>
            <person name="Ko J."/>
            <person name="Kim S.-G."/>
        </authorList>
    </citation>
    <scope>NUCLEOTIDE SEQUENCE [LARGE SCALE GENOMIC DNA]</scope>
    <source>
        <strain evidence="8 9">ABR2-5</strain>
    </source>
</reference>
<dbReference type="PRINTS" id="PR00723">
    <property type="entry name" value="SUBTILISIN"/>
</dbReference>
<keyword evidence="4 5" id="KW-0720">Serine protease</keyword>
<accession>A0ABT3CU61</accession>
<feature type="signal peptide" evidence="6">
    <location>
        <begin position="1"/>
        <end position="21"/>
    </location>
</feature>
<dbReference type="Pfam" id="PF00082">
    <property type="entry name" value="Peptidase_S8"/>
    <property type="match status" value="1"/>
</dbReference>
<dbReference type="InterPro" id="IPR000209">
    <property type="entry name" value="Peptidase_S8/S53_dom"/>
</dbReference>
<evidence type="ECO:0000256" key="3">
    <source>
        <dbReference type="ARBA" id="ARBA00022801"/>
    </source>
</evidence>
<dbReference type="PROSITE" id="PS00138">
    <property type="entry name" value="SUBTILASE_SER"/>
    <property type="match status" value="1"/>
</dbReference>
<organism evidence="8 9">
    <name type="scientific">Reichenbachiella ulvae</name>
    <dbReference type="NCBI Taxonomy" id="2980104"/>
    <lineage>
        <taxon>Bacteria</taxon>
        <taxon>Pseudomonadati</taxon>
        <taxon>Bacteroidota</taxon>
        <taxon>Cytophagia</taxon>
        <taxon>Cytophagales</taxon>
        <taxon>Reichenbachiellaceae</taxon>
        <taxon>Reichenbachiella</taxon>
    </lineage>
</organism>
<dbReference type="InterPro" id="IPR022398">
    <property type="entry name" value="Peptidase_S8_His-AS"/>
</dbReference>
<dbReference type="SUPFAM" id="SSF52743">
    <property type="entry name" value="Subtilisin-like"/>
    <property type="match status" value="1"/>
</dbReference>
<evidence type="ECO:0000259" key="7">
    <source>
        <dbReference type="Pfam" id="PF00082"/>
    </source>
</evidence>
<dbReference type="PROSITE" id="PS51892">
    <property type="entry name" value="SUBTILASE"/>
    <property type="match status" value="1"/>
</dbReference>
<dbReference type="InterPro" id="IPR051048">
    <property type="entry name" value="Peptidase_S8/S53_subtilisin"/>
</dbReference>
<evidence type="ECO:0000313" key="9">
    <source>
        <dbReference type="Proteomes" id="UP001300692"/>
    </source>
</evidence>
<name>A0ABT3CU61_9BACT</name>
<comment type="similarity">
    <text evidence="1 5">Belongs to the peptidase S8 family.</text>
</comment>
<keyword evidence="2 5" id="KW-0645">Protease</keyword>
<sequence length="529" mass="59182">MKLITFIAAFILIPIFSFAQANKVEDLDTTYLNWYNQDYEATGVLGASVDYAYDYLEKEQLVSTTVVVAVIDGGVDIDHEDLKERIWVNEDEIADNGIDDDENGYIDDMHGWNFIGNADGENVKYENLEYTRLVRENDANNPLLPRAQEMYDNELEKRRKERESLDGFIQVVEKTFWIIKTKTGVEIKTAEDLKRVQSEDPQVLAAKKFLQGRFDAGFTMELLDQLVEQNRDYLDYHLNQNFRPREIVGDNPNDWKDRGYGNPDVKGPRADHGTSVAGVIAAVRDNEIGINGIASDVEIMVVRSTPKGDERDKDVALAIYYAVDNGADIINMSFGKEFSPQKQFVDEAVRYAEQKGVLLIHTAGNNGLNIDQEPRYPTDEFLEGGYASNWLNVGASTLELNKELVAQFSNYGAEDVDIFAPGVNILSTDTLNTYSLHDGTSLAAPVVSGVAALVLSYYPDLQPLELIDILLSSSFQFKKPKKVYLPNLEAEKPSKVKFDELSTSGGVVNAYLALKEAQKRNMEASLKGG</sequence>
<feature type="active site" description="Charge relay system" evidence="5">
    <location>
        <position position="441"/>
    </location>
</feature>
<evidence type="ECO:0000256" key="2">
    <source>
        <dbReference type="ARBA" id="ARBA00022670"/>
    </source>
</evidence>
<keyword evidence="3 5" id="KW-0378">Hydrolase</keyword>
<evidence type="ECO:0000256" key="6">
    <source>
        <dbReference type="SAM" id="SignalP"/>
    </source>
</evidence>
<dbReference type="PANTHER" id="PTHR43399:SF4">
    <property type="entry name" value="CELL WALL-ASSOCIATED PROTEASE"/>
    <property type="match status" value="1"/>
</dbReference>
<protein>
    <submittedName>
        <fullName evidence="8">S8 family peptidase</fullName>
    </submittedName>
</protein>
<proteinExistence type="inferred from homology"/>
<comment type="caution">
    <text evidence="8">The sequence shown here is derived from an EMBL/GenBank/DDBJ whole genome shotgun (WGS) entry which is preliminary data.</text>
</comment>
<dbReference type="InterPro" id="IPR015500">
    <property type="entry name" value="Peptidase_S8_subtilisin-rel"/>
</dbReference>
<evidence type="ECO:0000313" key="8">
    <source>
        <dbReference type="EMBL" id="MCV9387094.1"/>
    </source>
</evidence>
<feature type="chain" id="PRO_5045839530" evidence="6">
    <location>
        <begin position="22"/>
        <end position="529"/>
    </location>
</feature>